<dbReference type="OrthoDB" id="1936908at2759"/>
<reference evidence="2" key="1">
    <citation type="submission" date="2020-03" db="EMBL/GenBank/DDBJ databases">
        <title>A high-quality chromosome-level genome assembly of a woody plant with both climbing and erect habits, Rhamnella rubrinervis.</title>
        <authorList>
            <person name="Lu Z."/>
            <person name="Yang Y."/>
            <person name="Zhu X."/>
            <person name="Sun Y."/>
        </authorList>
    </citation>
    <scope>NUCLEOTIDE SEQUENCE</scope>
    <source>
        <strain evidence="2">BYM</strain>
        <tissue evidence="2">Leaf</tissue>
    </source>
</reference>
<dbReference type="AlphaFoldDB" id="A0A8K0GQ90"/>
<protein>
    <submittedName>
        <fullName evidence="2">Uncharacterized protein</fullName>
    </submittedName>
</protein>
<sequence length="252" mass="29945">MQAENPFGILRFRDALRRTSSAWFTSEENYKKEREEMLKYDEADMDFEMSYARIPMLMRMRTLRPHPIIIVMSFMMIPKMVRPPRLASLSEGANVEAMMQNFLQVMTNMVAQNRKFDEFSRYAPHLVDTEEHKVRHFEAGLWHDLYKVRAVLQLGTYVEVLERAEIIAKDDFITETKSVNNEKKSWNNNKRKQYGHKGGKKKHKYNGEMKDFPLCAICKKYHSGECFKKTGTCFRYEKIRHMDWDCSEAPKE</sequence>
<comment type="caution">
    <text evidence="2">The sequence shown here is derived from an EMBL/GenBank/DDBJ whole genome shotgun (WGS) entry which is preliminary data.</text>
</comment>
<keyword evidence="3" id="KW-1185">Reference proteome</keyword>
<proteinExistence type="predicted"/>
<evidence type="ECO:0000256" key="1">
    <source>
        <dbReference type="SAM" id="MobiDB-lite"/>
    </source>
</evidence>
<dbReference type="Proteomes" id="UP000796880">
    <property type="component" value="Unassembled WGS sequence"/>
</dbReference>
<name>A0A8K0GQ90_9ROSA</name>
<gene>
    <name evidence="2" type="ORF">FNV43_RR21584</name>
</gene>
<evidence type="ECO:0000313" key="2">
    <source>
        <dbReference type="EMBL" id="KAF3434499.1"/>
    </source>
</evidence>
<feature type="region of interest" description="Disordered" evidence="1">
    <location>
        <begin position="183"/>
        <end position="202"/>
    </location>
</feature>
<evidence type="ECO:0000313" key="3">
    <source>
        <dbReference type="Proteomes" id="UP000796880"/>
    </source>
</evidence>
<feature type="compositionally biased region" description="Basic residues" evidence="1">
    <location>
        <begin position="189"/>
        <end position="202"/>
    </location>
</feature>
<dbReference type="EMBL" id="VOIH02000010">
    <property type="protein sequence ID" value="KAF3434499.1"/>
    <property type="molecule type" value="Genomic_DNA"/>
</dbReference>
<organism evidence="2 3">
    <name type="scientific">Rhamnella rubrinervis</name>
    <dbReference type="NCBI Taxonomy" id="2594499"/>
    <lineage>
        <taxon>Eukaryota</taxon>
        <taxon>Viridiplantae</taxon>
        <taxon>Streptophyta</taxon>
        <taxon>Embryophyta</taxon>
        <taxon>Tracheophyta</taxon>
        <taxon>Spermatophyta</taxon>
        <taxon>Magnoliopsida</taxon>
        <taxon>eudicotyledons</taxon>
        <taxon>Gunneridae</taxon>
        <taxon>Pentapetalae</taxon>
        <taxon>rosids</taxon>
        <taxon>fabids</taxon>
        <taxon>Rosales</taxon>
        <taxon>Rhamnaceae</taxon>
        <taxon>rhamnoid group</taxon>
        <taxon>Rhamneae</taxon>
        <taxon>Rhamnella</taxon>
    </lineage>
</organism>
<accession>A0A8K0GQ90</accession>